<dbReference type="Proteomes" id="UP000283254">
    <property type="component" value="Unassembled WGS sequence"/>
</dbReference>
<reference evidence="1" key="1">
    <citation type="submission" date="2014-10" db="EMBL/GenBank/DDBJ databases">
        <title>Massilia sp. genome.</title>
        <authorList>
            <person name="Xu B."/>
            <person name="Dai L."/>
            <person name="Huang Z."/>
        </authorList>
    </citation>
    <scope>NUCLEOTIDE SEQUENCE [LARGE SCALE GENOMIC DNA]</scope>
    <source>
        <strain evidence="1">CFS-1</strain>
    </source>
</reference>
<gene>
    <name evidence="1" type="ORF">NM04_22295</name>
</gene>
<name>A0A422QF55_9BURK</name>
<keyword evidence="2" id="KW-1185">Reference proteome</keyword>
<dbReference type="RefSeq" id="WP_123071585.1">
    <property type="nucleotide sequence ID" value="NZ_JSAB01000315.1"/>
</dbReference>
<evidence type="ECO:0000313" key="2">
    <source>
        <dbReference type="Proteomes" id="UP000283254"/>
    </source>
</evidence>
<protein>
    <submittedName>
        <fullName evidence="1">Uncharacterized protein</fullName>
    </submittedName>
</protein>
<accession>A0A422QF55</accession>
<dbReference type="AlphaFoldDB" id="A0A422QF55"/>
<dbReference type="OrthoDB" id="6708558at2"/>
<organism evidence="1 2">
    <name type="scientific">Massilia aurea</name>
    <dbReference type="NCBI Taxonomy" id="373040"/>
    <lineage>
        <taxon>Bacteria</taxon>
        <taxon>Pseudomonadati</taxon>
        <taxon>Pseudomonadota</taxon>
        <taxon>Betaproteobacteria</taxon>
        <taxon>Burkholderiales</taxon>
        <taxon>Oxalobacteraceae</taxon>
        <taxon>Telluria group</taxon>
        <taxon>Massilia</taxon>
    </lineage>
</organism>
<comment type="caution">
    <text evidence="1">The sequence shown here is derived from an EMBL/GenBank/DDBJ whole genome shotgun (WGS) entry which is preliminary data.</text>
</comment>
<dbReference type="EMBL" id="JSAB01000315">
    <property type="protein sequence ID" value="RNF28600.1"/>
    <property type="molecule type" value="Genomic_DNA"/>
</dbReference>
<evidence type="ECO:0000313" key="1">
    <source>
        <dbReference type="EMBL" id="RNF28600.1"/>
    </source>
</evidence>
<proteinExistence type="predicted"/>
<sequence length="137" mass="15838">MPALIEHIDAIARQKGRAALYLEFHPQAAAERRAYHHEEDPMRAQVLAWLDANAVPWRPCGPLANPSVMASWRGQVYLDLPWDEALPAYRVLRDYLELPDGSMRHAGVRFYAMPLELAMENAEHDEPGYWQRRAEEF</sequence>